<keyword evidence="1" id="KW-0472">Membrane</keyword>
<reference evidence="4" key="2">
    <citation type="journal article" date="2021" name="PeerJ">
        <title>Extensive microbial diversity within the chicken gut microbiome revealed by metagenomics and culture.</title>
        <authorList>
            <person name="Gilroy R."/>
            <person name="Ravi A."/>
            <person name="Getino M."/>
            <person name="Pursley I."/>
            <person name="Horton D.L."/>
            <person name="Alikhan N.F."/>
            <person name="Baker D."/>
            <person name="Gharbi K."/>
            <person name="Hall N."/>
            <person name="Watson M."/>
            <person name="Adriaenssens E.M."/>
            <person name="Foster-Nyarko E."/>
            <person name="Jarju S."/>
            <person name="Secka A."/>
            <person name="Antonio M."/>
            <person name="Oren A."/>
            <person name="Chaudhuri R.R."/>
            <person name="La Ragione R."/>
            <person name="Hildebrand F."/>
            <person name="Pallen M.J."/>
        </authorList>
    </citation>
    <scope>NUCLEOTIDE SEQUENCE</scope>
    <source>
        <strain evidence="4">4509</strain>
    </source>
</reference>
<dbReference type="Pfam" id="PF17479">
    <property type="entry name" value="DUF3048_C"/>
    <property type="match status" value="1"/>
</dbReference>
<dbReference type="InterPro" id="IPR021416">
    <property type="entry name" value="DUF3048_N"/>
</dbReference>
<dbReference type="EMBL" id="DVMX01000002">
    <property type="protein sequence ID" value="HIU40935.1"/>
    <property type="molecule type" value="Genomic_DNA"/>
</dbReference>
<proteinExistence type="predicted"/>
<dbReference type="Pfam" id="PF11258">
    <property type="entry name" value="DUF3048"/>
    <property type="match status" value="1"/>
</dbReference>
<gene>
    <name evidence="4" type="ORF">IAD19_00075</name>
</gene>
<name>A0A9D1IPY6_9FIRM</name>
<dbReference type="Proteomes" id="UP000824082">
    <property type="component" value="Unassembled WGS sequence"/>
</dbReference>
<keyword evidence="1" id="KW-0812">Transmembrane</keyword>
<evidence type="ECO:0000259" key="2">
    <source>
        <dbReference type="Pfam" id="PF11258"/>
    </source>
</evidence>
<evidence type="ECO:0000313" key="5">
    <source>
        <dbReference type="Proteomes" id="UP000824082"/>
    </source>
</evidence>
<organism evidence="4 5">
    <name type="scientific">Candidatus Egerieicola faecale</name>
    <dbReference type="NCBI Taxonomy" id="2840774"/>
    <lineage>
        <taxon>Bacteria</taxon>
        <taxon>Bacillati</taxon>
        <taxon>Bacillota</taxon>
        <taxon>Clostridia</taxon>
        <taxon>Eubacteriales</taxon>
        <taxon>Oscillospiraceae</taxon>
        <taxon>Oscillospiraceae incertae sedis</taxon>
        <taxon>Candidatus Egerieicola</taxon>
    </lineage>
</organism>
<feature type="transmembrane region" description="Helical" evidence="1">
    <location>
        <begin position="16"/>
        <end position="38"/>
    </location>
</feature>
<protein>
    <submittedName>
        <fullName evidence="4">DUF3048 domain-containing protein</fullName>
    </submittedName>
</protein>
<dbReference type="SUPFAM" id="SSF159774">
    <property type="entry name" value="YerB-like"/>
    <property type="match status" value="1"/>
</dbReference>
<dbReference type="InterPro" id="IPR023158">
    <property type="entry name" value="YerB-like_sf"/>
</dbReference>
<sequence>MTTRKKRKRKIAKGRVAAAVLLALAGIVLILLGIWALLHPNGMGLGLDFFTASPSVSQIEDTPPTQQPQTEPEPVLALNPLTGTQTLAQDMTNTRPVAFMINNAKAAFPHNGISNFDVVYELPVEGASTRLMALTADYRQAPRYGSLRSARHDFVELAAAADAVLVHWGGSDFAYNAISRYGVDHLDGMTYGERYFITDRSLGRDLEHTRFIEPEGLSQGLDAVSADLGEDGYSALFSFNPAGNTAGSIAANQVQVPATGEITATFTYDAETGRYAKGEFGTTETDGNTGETVYVDNAFVLYTSVSLMEDGVHKDIGLSSGSGYYISKGTAQPISWSKGSAGSRLTFADASGAELLVNPGTSWIIFTGSDPDNTQFT</sequence>
<dbReference type="Gene3D" id="3.50.90.10">
    <property type="entry name" value="YerB-like"/>
    <property type="match status" value="1"/>
</dbReference>
<keyword evidence="1" id="KW-1133">Transmembrane helix</keyword>
<evidence type="ECO:0000313" key="4">
    <source>
        <dbReference type="EMBL" id="HIU40935.1"/>
    </source>
</evidence>
<feature type="domain" description="DUF3048" evidence="2">
    <location>
        <begin position="81"/>
        <end position="222"/>
    </location>
</feature>
<evidence type="ECO:0000259" key="3">
    <source>
        <dbReference type="Pfam" id="PF17479"/>
    </source>
</evidence>
<evidence type="ECO:0000256" key="1">
    <source>
        <dbReference type="SAM" id="Phobius"/>
    </source>
</evidence>
<dbReference type="InterPro" id="IPR035328">
    <property type="entry name" value="DUF3048_C"/>
</dbReference>
<comment type="caution">
    <text evidence="4">The sequence shown here is derived from an EMBL/GenBank/DDBJ whole genome shotgun (WGS) entry which is preliminary data.</text>
</comment>
<dbReference type="AlphaFoldDB" id="A0A9D1IPY6"/>
<reference evidence="4" key="1">
    <citation type="submission" date="2020-10" db="EMBL/GenBank/DDBJ databases">
        <authorList>
            <person name="Gilroy R."/>
        </authorList>
    </citation>
    <scope>NUCLEOTIDE SEQUENCE</scope>
    <source>
        <strain evidence="4">4509</strain>
    </source>
</reference>
<feature type="domain" description="DUF3048" evidence="3">
    <location>
        <begin position="260"/>
        <end position="364"/>
    </location>
</feature>
<accession>A0A9D1IPY6</accession>